<dbReference type="SUPFAM" id="SSF54631">
    <property type="entry name" value="CBS-domain pair"/>
    <property type="match status" value="1"/>
</dbReference>
<dbReference type="Pfam" id="PF00654">
    <property type="entry name" value="Voltage_CLC"/>
    <property type="match status" value="1"/>
</dbReference>
<keyword evidence="9" id="KW-0407">Ion channel</keyword>
<feature type="domain" description="CBS" evidence="12">
    <location>
        <begin position="542"/>
        <end position="603"/>
    </location>
</feature>
<evidence type="ECO:0000256" key="1">
    <source>
        <dbReference type="ARBA" id="ARBA00004141"/>
    </source>
</evidence>
<keyword evidence="3 11" id="KW-0812">Transmembrane</keyword>
<feature type="transmembrane region" description="Helical" evidence="11">
    <location>
        <begin position="235"/>
        <end position="252"/>
    </location>
</feature>
<evidence type="ECO:0000313" key="13">
    <source>
        <dbReference type="EMBL" id="SJZ78859.1"/>
    </source>
</evidence>
<feature type="transmembrane region" description="Helical" evidence="11">
    <location>
        <begin position="391"/>
        <end position="415"/>
    </location>
</feature>
<dbReference type="GO" id="GO:0005254">
    <property type="term" value="F:chloride channel activity"/>
    <property type="evidence" value="ECO:0007669"/>
    <property type="project" value="UniProtKB-KW"/>
</dbReference>
<evidence type="ECO:0000256" key="8">
    <source>
        <dbReference type="ARBA" id="ARBA00023214"/>
    </source>
</evidence>
<dbReference type="CDD" id="cd00400">
    <property type="entry name" value="Voltage_gated_ClC"/>
    <property type="match status" value="1"/>
</dbReference>
<dbReference type="PANTHER" id="PTHR43427">
    <property type="entry name" value="CHLORIDE CHANNEL PROTEIN CLC-E"/>
    <property type="match status" value="1"/>
</dbReference>
<dbReference type="Proteomes" id="UP000189956">
    <property type="component" value="Unassembled WGS sequence"/>
</dbReference>
<name>A0A1T4NHX3_PORCN</name>
<dbReference type="RefSeq" id="WP_078735948.1">
    <property type="nucleotide sequence ID" value="NZ_CALTZT010000004.1"/>
</dbReference>
<evidence type="ECO:0000256" key="3">
    <source>
        <dbReference type="ARBA" id="ARBA00022692"/>
    </source>
</evidence>
<feature type="transmembrane region" description="Helical" evidence="11">
    <location>
        <begin position="159"/>
        <end position="186"/>
    </location>
</feature>
<feature type="transmembrane region" description="Helical" evidence="11">
    <location>
        <begin position="422"/>
        <end position="443"/>
    </location>
</feature>
<feature type="transmembrane region" description="Helical" evidence="11">
    <location>
        <begin position="322"/>
        <end position="339"/>
    </location>
</feature>
<dbReference type="SUPFAM" id="SSF81340">
    <property type="entry name" value="Clc chloride channel"/>
    <property type="match status" value="1"/>
</dbReference>
<evidence type="ECO:0000259" key="12">
    <source>
        <dbReference type="PROSITE" id="PS51371"/>
    </source>
</evidence>
<keyword evidence="10" id="KW-0129">CBS domain</keyword>
<dbReference type="PRINTS" id="PR00762">
    <property type="entry name" value="CLCHANNEL"/>
</dbReference>
<keyword evidence="7" id="KW-0869">Chloride channel</keyword>
<evidence type="ECO:0000256" key="2">
    <source>
        <dbReference type="ARBA" id="ARBA00022448"/>
    </source>
</evidence>
<keyword evidence="8" id="KW-0868">Chloride</keyword>
<feature type="transmembrane region" description="Helical" evidence="11">
    <location>
        <begin position="193"/>
        <end position="215"/>
    </location>
</feature>
<feature type="transmembrane region" description="Helical" evidence="11">
    <location>
        <begin position="273"/>
        <end position="291"/>
    </location>
</feature>
<feature type="domain" description="CBS" evidence="12">
    <location>
        <begin position="477"/>
        <end position="535"/>
    </location>
</feature>
<keyword evidence="6 11" id="KW-0472">Membrane</keyword>
<organism evidence="13 14">
    <name type="scientific">Porphyromonas cangingivalis</name>
    <dbReference type="NCBI Taxonomy" id="36874"/>
    <lineage>
        <taxon>Bacteria</taxon>
        <taxon>Pseudomonadati</taxon>
        <taxon>Bacteroidota</taxon>
        <taxon>Bacteroidia</taxon>
        <taxon>Bacteroidales</taxon>
        <taxon>Porphyromonadaceae</taxon>
        <taxon>Porphyromonas</taxon>
    </lineage>
</organism>
<evidence type="ECO:0000256" key="10">
    <source>
        <dbReference type="PROSITE-ProRule" id="PRU00703"/>
    </source>
</evidence>
<dbReference type="Pfam" id="PF00571">
    <property type="entry name" value="CBS"/>
    <property type="match status" value="2"/>
</dbReference>
<dbReference type="AlphaFoldDB" id="A0A1T4NHX3"/>
<dbReference type="Gene3D" id="3.10.580.10">
    <property type="entry name" value="CBS-domain"/>
    <property type="match status" value="1"/>
</dbReference>
<evidence type="ECO:0000313" key="14">
    <source>
        <dbReference type="Proteomes" id="UP000189956"/>
    </source>
</evidence>
<dbReference type="InterPro" id="IPR014743">
    <property type="entry name" value="Cl-channel_core"/>
</dbReference>
<dbReference type="PANTHER" id="PTHR43427:SF6">
    <property type="entry name" value="CHLORIDE CHANNEL PROTEIN CLC-E"/>
    <property type="match status" value="1"/>
</dbReference>
<reference evidence="13 14" key="1">
    <citation type="submission" date="2017-02" db="EMBL/GenBank/DDBJ databases">
        <authorList>
            <person name="Peterson S.W."/>
        </authorList>
    </citation>
    <scope>NUCLEOTIDE SEQUENCE [LARGE SCALE GENOMIC DNA]</scope>
    <source>
        <strain evidence="13 14">ATCC 700135</strain>
    </source>
</reference>
<keyword evidence="2" id="KW-0813">Transport</keyword>
<feature type="transmembrane region" description="Helical" evidence="11">
    <location>
        <begin position="24"/>
        <end position="48"/>
    </location>
</feature>
<evidence type="ECO:0000256" key="6">
    <source>
        <dbReference type="ARBA" id="ARBA00023136"/>
    </source>
</evidence>
<dbReference type="InterPro" id="IPR050368">
    <property type="entry name" value="ClC-type_chloride_channel"/>
</dbReference>
<dbReference type="InterPro" id="IPR046342">
    <property type="entry name" value="CBS_dom_sf"/>
</dbReference>
<dbReference type="InterPro" id="IPR000644">
    <property type="entry name" value="CBS_dom"/>
</dbReference>
<dbReference type="GO" id="GO:0034707">
    <property type="term" value="C:chloride channel complex"/>
    <property type="evidence" value="ECO:0007669"/>
    <property type="project" value="UniProtKB-KW"/>
</dbReference>
<dbReference type="CDD" id="cd02205">
    <property type="entry name" value="CBS_pair_SF"/>
    <property type="match status" value="1"/>
</dbReference>
<comment type="subcellular location">
    <subcellularLocation>
        <location evidence="1">Membrane</location>
        <topology evidence="1">Multi-pass membrane protein</topology>
    </subcellularLocation>
</comment>
<dbReference type="EMBL" id="FUWL01000022">
    <property type="protein sequence ID" value="SJZ78859.1"/>
    <property type="molecule type" value="Genomic_DNA"/>
</dbReference>
<sequence length="603" mass="66299">MKKTLEDKFFKFLSWREENIKEPVFISFLSFIVGISCALVAALLKGAIHLIQDFVTNRLVFDGLDLGFLIFPVIGVLLAGLFVRYIVKDDISHGVTKILYALSQRKSRIKPHNMWTSLVASSVTIGMGGSVGAEAPIVLTGSAIGSNIGRLFRLDQRNLMLLVGCGAAGAVSGIFKAPITGLIFVIEVLMLDLTLTSVLPLLISSVTGATMAYFLFGTDAMFSFSMSDTFELDRIPFVLLLGICCGLASLYFTKISFSLEKKLRGIKLYRRRYLISALILSVLIFILPSLYGEGYQTISSLIDGDPQDIMVGSFFSLLGDKIWVLPLFVLLSLLFKVFATVATNSGGGSGGVFAPSLFVGALVGFFFSHIIDLLSGVEAVSFIFPHLSTKNFALMGMAGVMAGVMHAPLTGTFLIAELTGSYSLFLPLLLVSISSYATIKVFLPHSIYSLRLAEKGKLLTHHKDKAVLTLMQVDNVIEQNFSRLHPSMTLGDVVRVFSESQRNVFPVVGDDGKIMGIVMLDNIRNIMFRSELYDRFKVSQFMITPPAKVVSDMNMEEVMDLFDDVNAWNLPVVDTEGKYLGFVSKSRIFNTYRDVLINNFNGD</sequence>
<evidence type="ECO:0000256" key="5">
    <source>
        <dbReference type="ARBA" id="ARBA00023065"/>
    </source>
</evidence>
<evidence type="ECO:0000256" key="7">
    <source>
        <dbReference type="ARBA" id="ARBA00023173"/>
    </source>
</evidence>
<feature type="transmembrane region" description="Helical" evidence="11">
    <location>
        <begin position="115"/>
        <end position="139"/>
    </location>
</feature>
<keyword evidence="5" id="KW-0406">Ion transport</keyword>
<evidence type="ECO:0000256" key="11">
    <source>
        <dbReference type="SAM" id="Phobius"/>
    </source>
</evidence>
<gene>
    <name evidence="13" type="ORF">SAMN02745205_01901</name>
</gene>
<proteinExistence type="predicted"/>
<dbReference type="Gene3D" id="1.10.3080.10">
    <property type="entry name" value="Clc chloride channel"/>
    <property type="match status" value="1"/>
</dbReference>
<evidence type="ECO:0000256" key="9">
    <source>
        <dbReference type="ARBA" id="ARBA00023303"/>
    </source>
</evidence>
<feature type="transmembrane region" description="Helical" evidence="11">
    <location>
        <begin position="68"/>
        <end position="87"/>
    </location>
</feature>
<keyword evidence="4 11" id="KW-1133">Transmembrane helix</keyword>
<feature type="transmembrane region" description="Helical" evidence="11">
    <location>
        <begin position="351"/>
        <end position="371"/>
    </location>
</feature>
<protein>
    <submittedName>
        <fullName evidence="13">Chloride channel protein, CIC family</fullName>
    </submittedName>
</protein>
<dbReference type="InterPro" id="IPR001807">
    <property type="entry name" value="ClC"/>
</dbReference>
<evidence type="ECO:0000256" key="4">
    <source>
        <dbReference type="ARBA" id="ARBA00022989"/>
    </source>
</evidence>
<dbReference type="PROSITE" id="PS51371">
    <property type="entry name" value="CBS"/>
    <property type="match status" value="2"/>
</dbReference>
<accession>A0A1T4NHX3</accession>